<dbReference type="InterPro" id="IPR029055">
    <property type="entry name" value="Ntn_hydrolases_N"/>
</dbReference>
<keyword evidence="6" id="KW-0658">Purine biosynthesis</keyword>
<dbReference type="PANTHER" id="PTHR11907">
    <property type="entry name" value="AMIDOPHOSPHORIBOSYLTRANSFERASE"/>
    <property type="match status" value="1"/>
</dbReference>
<evidence type="ECO:0000256" key="3">
    <source>
        <dbReference type="ARBA" id="ARBA00011941"/>
    </source>
</evidence>
<name>A0A3B1E522_9ZZZZ</name>
<keyword evidence="4 9" id="KW-0328">Glycosyltransferase</keyword>
<evidence type="ECO:0000256" key="6">
    <source>
        <dbReference type="ARBA" id="ARBA00022755"/>
    </source>
</evidence>
<gene>
    <name evidence="9" type="ORF">MNBD_UNCLBAC01-1681</name>
</gene>
<dbReference type="Gene3D" id="3.60.20.10">
    <property type="entry name" value="Glutamine Phosphoribosylpyrophosphate, subunit 1, domain 1"/>
    <property type="match status" value="1"/>
</dbReference>
<reference evidence="9" key="1">
    <citation type="submission" date="2018-06" db="EMBL/GenBank/DDBJ databases">
        <authorList>
            <person name="Zhirakovskaya E."/>
        </authorList>
    </citation>
    <scope>NUCLEOTIDE SEQUENCE</scope>
</reference>
<evidence type="ECO:0000313" key="9">
    <source>
        <dbReference type="EMBL" id="VAX37857.1"/>
    </source>
</evidence>
<dbReference type="NCBIfam" id="TIGR01134">
    <property type="entry name" value="purF"/>
    <property type="match status" value="1"/>
</dbReference>
<dbReference type="GO" id="GO:0004044">
    <property type="term" value="F:amidophosphoribosyltransferase activity"/>
    <property type="evidence" value="ECO:0007669"/>
    <property type="project" value="UniProtKB-EC"/>
</dbReference>
<evidence type="ECO:0000256" key="1">
    <source>
        <dbReference type="ARBA" id="ARBA00005209"/>
    </source>
</evidence>
<dbReference type="EC" id="2.4.2.14" evidence="3"/>
<accession>A0A3B1E522</accession>
<organism evidence="9">
    <name type="scientific">hydrothermal vent metagenome</name>
    <dbReference type="NCBI Taxonomy" id="652676"/>
    <lineage>
        <taxon>unclassified sequences</taxon>
        <taxon>metagenomes</taxon>
        <taxon>ecological metagenomes</taxon>
    </lineage>
</organism>
<dbReference type="EMBL" id="UOGJ01000138">
    <property type="protein sequence ID" value="VAX37857.1"/>
    <property type="molecule type" value="Genomic_DNA"/>
</dbReference>
<comment type="pathway">
    <text evidence="1">Purine metabolism; IMP biosynthesis via de novo pathway; N(1)-(5-phospho-D-ribosyl)glycinamide from 5-phospho-alpha-D-ribose 1-diphosphate: step 1/2.</text>
</comment>
<dbReference type="SUPFAM" id="SSF56235">
    <property type="entry name" value="N-terminal nucleophile aminohydrolases (Ntn hydrolases)"/>
    <property type="match status" value="1"/>
</dbReference>
<evidence type="ECO:0000256" key="7">
    <source>
        <dbReference type="ARBA" id="ARBA00022962"/>
    </source>
</evidence>
<comment type="similarity">
    <text evidence="2">In the C-terminal section; belongs to the purine/pyrimidine phosphoribosyltransferase family.</text>
</comment>
<dbReference type="InterPro" id="IPR017932">
    <property type="entry name" value="GATase_2_dom"/>
</dbReference>
<evidence type="ECO:0000259" key="8">
    <source>
        <dbReference type="PROSITE" id="PS51278"/>
    </source>
</evidence>
<feature type="domain" description="Glutamine amidotransferase type-2" evidence="8">
    <location>
        <begin position="2"/>
        <end position="220"/>
    </location>
</feature>
<keyword evidence="5 9" id="KW-0808">Transferase</keyword>
<dbReference type="InterPro" id="IPR035584">
    <property type="entry name" value="PurF_N"/>
</dbReference>
<dbReference type="UniPathway" id="UPA00074">
    <property type="reaction ID" value="UER00124"/>
</dbReference>
<dbReference type="GO" id="GO:0006189">
    <property type="term" value="P:'de novo' IMP biosynthetic process"/>
    <property type="evidence" value="ECO:0007669"/>
    <property type="project" value="UniProtKB-UniPathway"/>
</dbReference>
<dbReference type="InterPro" id="IPR000836">
    <property type="entry name" value="PRTase_dom"/>
</dbReference>
<dbReference type="PIRSF" id="PIRSF000485">
    <property type="entry name" value="Amd_phspho_trans"/>
    <property type="match status" value="1"/>
</dbReference>
<dbReference type="InterPro" id="IPR005854">
    <property type="entry name" value="PurF"/>
</dbReference>
<dbReference type="Pfam" id="PF13537">
    <property type="entry name" value="GATase_7"/>
    <property type="match status" value="1"/>
</dbReference>
<dbReference type="AlphaFoldDB" id="A0A3B1E522"/>
<dbReference type="InterPro" id="IPR029057">
    <property type="entry name" value="PRTase-like"/>
</dbReference>
<evidence type="ECO:0000256" key="5">
    <source>
        <dbReference type="ARBA" id="ARBA00022679"/>
    </source>
</evidence>
<dbReference type="CDD" id="cd06223">
    <property type="entry name" value="PRTases_typeI"/>
    <property type="match status" value="1"/>
</dbReference>
<protein>
    <recommendedName>
        <fullName evidence="3">amidophosphoribosyltransferase</fullName>
        <ecNumber evidence="3">2.4.2.14</ecNumber>
    </recommendedName>
</protein>
<dbReference type="GO" id="GO:0009113">
    <property type="term" value="P:purine nucleobase biosynthetic process"/>
    <property type="evidence" value="ECO:0007669"/>
    <property type="project" value="InterPro"/>
</dbReference>
<evidence type="ECO:0000256" key="4">
    <source>
        <dbReference type="ARBA" id="ARBA00022676"/>
    </source>
</evidence>
<sequence length="456" mass="50975">MCGIVGVSDHKDAAEIAYLGLYALQHRGEEAAGIASYDDKDIHIVKNPGLVADAFDEGSIKNLKGKSAIGHCRYSTTGSNNYKNIQPFLVRHKNKPIAIAHNGNLTNTGELYQRLEEEGSIFQTSMDSEVIVHLLAKSRNGNLKETFVSVLSQLEGAFSLIFLIEDTVIGARDPQGFRPLCLGRLNESYILASESCALDLMKAEFVREIEPGEIVFIKEKKIESVFFSDMKEEKKAHCIFENIYFARPDSNIFDDNIYKVRKRLGTQLAKESPVDVDFVMSVPDSGNYAAIGYAQELGLPFEVGIIRNHYIGRTFIQPTQFLRDFRVRVKLNPIEAVLKGKKIVVVDDSIVRGTTSRSRIEALRKAGAKEIHMRISCPPIKSPCFYGIDFPSKEELVAATKSIQEIADFIEVDSLEYLSQEGMLSVMKDADNFCDACFTGKYPVEIPKNKSKYLLE</sequence>
<keyword evidence="7" id="KW-0315">Glutamine amidotransferase</keyword>
<dbReference type="Pfam" id="PF00156">
    <property type="entry name" value="Pribosyltran"/>
    <property type="match status" value="1"/>
</dbReference>
<proteinExistence type="inferred from homology"/>
<evidence type="ECO:0000256" key="2">
    <source>
        <dbReference type="ARBA" id="ARBA00010138"/>
    </source>
</evidence>
<dbReference type="Gene3D" id="3.40.50.2020">
    <property type="match status" value="1"/>
</dbReference>
<dbReference type="SUPFAM" id="SSF53271">
    <property type="entry name" value="PRTase-like"/>
    <property type="match status" value="1"/>
</dbReference>
<dbReference type="HAMAP" id="MF_01931">
    <property type="entry name" value="PurF"/>
    <property type="match status" value="1"/>
</dbReference>
<dbReference type="CDD" id="cd00715">
    <property type="entry name" value="GPATase_N"/>
    <property type="match status" value="1"/>
</dbReference>
<dbReference type="PROSITE" id="PS51278">
    <property type="entry name" value="GATASE_TYPE_2"/>
    <property type="match status" value="1"/>
</dbReference>